<proteinExistence type="predicted"/>
<organism evidence="2 3">
    <name type="scientific">Cucurbita argyrosperma subsp. sororia</name>
    <dbReference type="NCBI Taxonomy" id="37648"/>
    <lineage>
        <taxon>Eukaryota</taxon>
        <taxon>Viridiplantae</taxon>
        <taxon>Streptophyta</taxon>
        <taxon>Embryophyta</taxon>
        <taxon>Tracheophyta</taxon>
        <taxon>Spermatophyta</taxon>
        <taxon>Magnoliopsida</taxon>
        <taxon>eudicotyledons</taxon>
        <taxon>Gunneridae</taxon>
        <taxon>Pentapetalae</taxon>
        <taxon>rosids</taxon>
        <taxon>fabids</taxon>
        <taxon>Cucurbitales</taxon>
        <taxon>Cucurbitaceae</taxon>
        <taxon>Cucurbiteae</taxon>
        <taxon>Cucurbita</taxon>
    </lineage>
</organism>
<dbReference type="EMBL" id="JAGKQH010000014">
    <property type="protein sequence ID" value="KAG6581347.1"/>
    <property type="molecule type" value="Genomic_DNA"/>
</dbReference>
<evidence type="ECO:0000313" key="2">
    <source>
        <dbReference type="EMBL" id="KAG6581347.1"/>
    </source>
</evidence>
<feature type="region of interest" description="Disordered" evidence="1">
    <location>
        <begin position="434"/>
        <end position="467"/>
    </location>
</feature>
<feature type="region of interest" description="Disordered" evidence="1">
    <location>
        <begin position="509"/>
        <end position="538"/>
    </location>
</feature>
<evidence type="ECO:0000256" key="1">
    <source>
        <dbReference type="SAM" id="MobiDB-lite"/>
    </source>
</evidence>
<feature type="compositionally biased region" description="Basic and acidic residues" evidence="1">
    <location>
        <begin position="402"/>
        <end position="411"/>
    </location>
</feature>
<evidence type="ECO:0000313" key="3">
    <source>
        <dbReference type="Proteomes" id="UP000685013"/>
    </source>
</evidence>
<comment type="caution">
    <text evidence="2">The sequence shown here is derived from an EMBL/GenBank/DDBJ whole genome shotgun (WGS) entry which is preliminary data.</text>
</comment>
<feature type="compositionally biased region" description="Basic and acidic residues" evidence="1">
    <location>
        <begin position="94"/>
        <end position="113"/>
    </location>
</feature>
<dbReference type="InterPro" id="IPR038777">
    <property type="entry name" value="At4g18490-like"/>
</dbReference>
<name>A0AAV6MHM7_9ROSI</name>
<keyword evidence="3" id="KW-1185">Reference proteome</keyword>
<sequence length="754" mass="83706">MAEPRKGASLATDPRKKDSLLDEDIGDEFMNSWKSISVAEDDMVDFSFGTVSKGKNKAFDFGTLDVDFNLDGSFEKLSSFKIDMPDLDFSSPPKKNEKARSSGKEGSPKENLQRDMDSLNFSFDFKELDSFDVDKSLQNGERTCKQQQDTEAVSSSRVEHEAFNIHIGEENTATDNTSIAKRLPASGNETSSRVEIFMEIMGSYQVIHDVPVRCIARNYAPECTSEPQSEICAEKGELTVVSGGTGKVTDEIIDSDVACCKKLPHSYLSPINLSATERNPTEKNKSEYSHLNVVDNVQLAEVHLVLKDCSNSDAPRKLLLDTQEIRENHNLKLKPSMVPLCRGLPVNEVTVKEKEVRGNYSISKTDVVRKSQLYQASSISTKLFTLGKNRIDAPNQIPAAGDRNRCRDSRPQNKLANTAPPVVVQSEKSVGKLRASRAFGGKQVPTSTGTVKERKLGESEQTTEAGERSKKLDIGYCTENAEKQELLISNMKRKALEVYIFSSLPHVTEEPNADPKGLKPLKHLCVSPSGSRNTKEPLKEKIEEQVESMTTASHDQLASNIENPRVPKTMELEISLVLENDRNVEKAEAYSQQLEDICNMLRKKQEEAKEILVRAIVNNNNLLMLNHPIYEEKISFHCIFILFSLGFSFLVPSFEAPFLHKFGHYEASEICCQNVVQGASHKSSLSLIQFTGADSRRLVGFNSEPNVPAKTYRPALLGSKENFHIGLVAVEGSGSIHQRGVARLSPGGPDPRHH</sequence>
<protein>
    <submittedName>
        <fullName evidence="2">Uncharacterized protein</fullName>
    </submittedName>
</protein>
<gene>
    <name evidence="2" type="ORF">SDJN03_21349</name>
</gene>
<dbReference type="PANTHER" id="PTHR36380">
    <property type="entry name" value="BNAA03G58330D PROTEIN"/>
    <property type="match status" value="1"/>
</dbReference>
<reference evidence="2 3" key="1">
    <citation type="journal article" date="2021" name="Hortic Res">
        <title>The domestication of Cucurbita argyrosperma as revealed by the genome of its wild relative.</title>
        <authorList>
            <person name="Barrera-Redondo J."/>
            <person name="Sanchez-de la Vega G."/>
            <person name="Aguirre-Liguori J.A."/>
            <person name="Castellanos-Morales G."/>
            <person name="Gutierrez-Guerrero Y.T."/>
            <person name="Aguirre-Dugua X."/>
            <person name="Aguirre-Planter E."/>
            <person name="Tenaillon M.I."/>
            <person name="Lira-Saade R."/>
            <person name="Eguiarte L.E."/>
        </authorList>
    </citation>
    <scope>NUCLEOTIDE SEQUENCE [LARGE SCALE GENOMIC DNA]</scope>
    <source>
        <strain evidence="2">JBR-2021</strain>
    </source>
</reference>
<feature type="non-terminal residue" evidence="2">
    <location>
        <position position="1"/>
    </location>
</feature>
<feature type="region of interest" description="Disordered" evidence="1">
    <location>
        <begin position="397"/>
        <end position="417"/>
    </location>
</feature>
<dbReference type="Proteomes" id="UP000685013">
    <property type="component" value="Chromosome 14"/>
</dbReference>
<feature type="region of interest" description="Disordered" evidence="1">
    <location>
        <begin position="85"/>
        <end position="113"/>
    </location>
</feature>
<dbReference type="PANTHER" id="PTHR36380:SF1">
    <property type="entry name" value="OS01G0755100 PROTEIN"/>
    <property type="match status" value="1"/>
</dbReference>
<dbReference type="AlphaFoldDB" id="A0AAV6MHM7"/>
<accession>A0AAV6MHM7</accession>